<name>A0ABY5Z9Y7_9ACTN</name>
<evidence type="ECO:0000256" key="1">
    <source>
        <dbReference type="SAM" id="MobiDB-lite"/>
    </source>
</evidence>
<organism evidence="2 3">
    <name type="scientific">Dactylosporangium roseum</name>
    <dbReference type="NCBI Taxonomy" id="47989"/>
    <lineage>
        <taxon>Bacteria</taxon>
        <taxon>Bacillati</taxon>
        <taxon>Actinomycetota</taxon>
        <taxon>Actinomycetes</taxon>
        <taxon>Micromonosporales</taxon>
        <taxon>Micromonosporaceae</taxon>
        <taxon>Dactylosporangium</taxon>
    </lineage>
</organism>
<feature type="region of interest" description="Disordered" evidence="1">
    <location>
        <begin position="46"/>
        <end position="83"/>
    </location>
</feature>
<dbReference type="EMBL" id="CP073721">
    <property type="protein sequence ID" value="UWZ37533.1"/>
    <property type="molecule type" value="Genomic_DNA"/>
</dbReference>
<protein>
    <submittedName>
        <fullName evidence="2">Helix-turn-helix domain-containing protein</fullName>
    </submittedName>
</protein>
<gene>
    <name evidence="2" type="ORF">Drose_04410</name>
</gene>
<accession>A0ABY5Z9Y7</accession>
<keyword evidence="3" id="KW-1185">Reference proteome</keyword>
<sequence>MSRQPLTDEDRREILRLLRAGHPVSYVARSAARSDRTVRALRDANGIPVSGAGRPRIAERDSPYLAPEPPEGEGLGSGDPWMPPPGYDLYAARPMQQRWKALLAAARPVEVVELRQAVCRVLGLRLGAPDDEIIAAVQVDRRTAEELATRYLEARVGRRA</sequence>
<evidence type="ECO:0000313" key="2">
    <source>
        <dbReference type="EMBL" id="UWZ37533.1"/>
    </source>
</evidence>
<reference evidence="2" key="1">
    <citation type="submission" date="2021-04" db="EMBL/GenBank/DDBJ databases">
        <title>Biosynthetic gene clusters of Dactylosporangioum roseum.</title>
        <authorList>
            <person name="Hartkoorn R.C."/>
            <person name="Beaudoing E."/>
            <person name="Hot D."/>
            <person name="Moureu S."/>
        </authorList>
    </citation>
    <scope>NUCLEOTIDE SEQUENCE</scope>
    <source>
        <strain evidence="2">NRRL B-16295</strain>
    </source>
</reference>
<evidence type="ECO:0000313" key="3">
    <source>
        <dbReference type="Proteomes" id="UP001058271"/>
    </source>
</evidence>
<dbReference type="Proteomes" id="UP001058271">
    <property type="component" value="Chromosome"/>
</dbReference>
<proteinExistence type="predicted"/>
<dbReference type="RefSeq" id="WP_260726890.1">
    <property type="nucleotide sequence ID" value="NZ_BAAABS010000070.1"/>
</dbReference>